<gene>
    <name evidence="6" type="ORF">A8C75_18960</name>
</gene>
<evidence type="ECO:0000313" key="7">
    <source>
        <dbReference type="Proteomes" id="UP000078070"/>
    </source>
</evidence>
<reference evidence="7" key="1">
    <citation type="submission" date="2016-05" db="EMBL/GenBank/DDBJ databases">
        <authorList>
            <person name="Baek K."/>
            <person name="Yang S.-J."/>
        </authorList>
    </citation>
    <scope>NUCLEOTIDE SEQUENCE [LARGE SCALE GENOMIC DNA]</scope>
    <source>
        <strain evidence="7">ST58-10</strain>
    </source>
</reference>
<dbReference type="Pfam" id="PF00005">
    <property type="entry name" value="ABC_tran"/>
    <property type="match status" value="2"/>
</dbReference>
<dbReference type="CDD" id="cd03257">
    <property type="entry name" value="ABC_NikE_OppD_transporters"/>
    <property type="match status" value="2"/>
</dbReference>
<dbReference type="PROSITE" id="PS00211">
    <property type="entry name" value="ABC_TRANSPORTER_1"/>
    <property type="match status" value="2"/>
</dbReference>
<keyword evidence="7" id="KW-1185">Reference proteome</keyword>
<keyword evidence="2" id="KW-0813">Transport</keyword>
<evidence type="ECO:0000256" key="3">
    <source>
        <dbReference type="ARBA" id="ARBA00022741"/>
    </source>
</evidence>
<dbReference type="PANTHER" id="PTHR43776:SF7">
    <property type="entry name" value="D,D-DIPEPTIDE TRANSPORT ATP-BINDING PROTEIN DDPF-RELATED"/>
    <property type="match status" value="1"/>
</dbReference>
<organism evidence="6 7">
    <name type="scientific">Marinobacterium aestuarii</name>
    <dbReference type="NCBI Taxonomy" id="1821621"/>
    <lineage>
        <taxon>Bacteria</taxon>
        <taxon>Pseudomonadati</taxon>
        <taxon>Pseudomonadota</taxon>
        <taxon>Gammaproteobacteria</taxon>
        <taxon>Oceanospirillales</taxon>
        <taxon>Oceanospirillaceae</taxon>
        <taxon>Marinobacterium</taxon>
    </lineage>
</organism>
<evidence type="ECO:0000256" key="2">
    <source>
        <dbReference type="ARBA" id="ARBA00022448"/>
    </source>
</evidence>
<dbReference type="InterPro" id="IPR050319">
    <property type="entry name" value="ABC_transp_ATP-bind"/>
</dbReference>
<accession>A0A1A9F387</accession>
<dbReference type="Proteomes" id="UP000078070">
    <property type="component" value="Chromosome"/>
</dbReference>
<evidence type="ECO:0000256" key="1">
    <source>
        <dbReference type="ARBA" id="ARBA00005417"/>
    </source>
</evidence>
<name>A0A1A9F387_9GAMM</name>
<protein>
    <submittedName>
        <fullName evidence="6">ABC transporter ATP-binding protein</fullName>
    </submittedName>
</protein>
<reference evidence="6 7" key="2">
    <citation type="journal article" date="2018" name="Int. J. Syst. Evol. Microbiol.">
        <title>Marinobacterium aestuarii sp. nov., a benzene-degrading marine bacterium isolated from estuary sediment.</title>
        <authorList>
            <person name="Bae S.S."/>
            <person name="Jung J."/>
            <person name="Chung D."/>
            <person name="Baek K."/>
        </authorList>
    </citation>
    <scope>NUCLEOTIDE SEQUENCE [LARGE SCALE GENOMIC DNA]</scope>
    <source>
        <strain evidence="6 7">ST58-10</strain>
    </source>
</reference>
<dbReference type="NCBIfam" id="NF010167">
    <property type="entry name" value="PRK13648.1"/>
    <property type="match status" value="2"/>
</dbReference>
<proteinExistence type="inferred from homology"/>
<dbReference type="KEGG" id="mars:A8C75_18960"/>
<dbReference type="PROSITE" id="PS50893">
    <property type="entry name" value="ABC_TRANSPORTER_2"/>
    <property type="match status" value="2"/>
</dbReference>
<dbReference type="EMBL" id="CP015839">
    <property type="protein sequence ID" value="ANG64348.1"/>
    <property type="molecule type" value="Genomic_DNA"/>
</dbReference>
<dbReference type="InterPro" id="IPR013563">
    <property type="entry name" value="Oligopep_ABC_C"/>
</dbReference>
<dbReference type="SMART" id="SM00382">
    <property type="entry name" value="AAA"/>
    <property type="match status" value="2"/>
</dbReference>
<dbReference type="InterPro" id="IPR003593">
    <property type="entry name" value="AAA+_ATPase"/>
</dbReference>
<feature type="domain" description="ABC transporter" evidence="5">
    <location>
        <begin position="9"/>
        <end position="259"/>
    </location>
</feature>
<evidence type="ECO:0000313" key="6">
    <source>
        <dbReference type="EMBL" id="ANG64348.1"/>
    </source>
</evidence>
<comment type="similarity">
    <text evidence="1">Belongs to the ABC transporter superfamily.</text>
</comment>
<evidence type="ECO:0000256" key="4">
    <source>
        <dbReference type="ARBA" id="ARBA00022840"/>
    </source>
</evidence>
<dbReference type="GO" id="GO:0016887">
    <property type="term" value="F:ATP hydrolysis activity"/>
    <property type="evidence" value="ECO:0007669"/>
    <property type="project" value="InterPro"/>
</dbReference>
<evidence type="ECO:0000259" key="5">
    <source>
        <dbReference type="PROSITE" id="PS50893"/>
    </source>
</evidence>
<dbReference type="NCBIfam" id="NF008453">
    <property type="entry name" value="PRK11308.1"/>
    <property type="match status" value="2"/>
</dbReference>
<dbReference type="STRING" id="1821621.A8C75_18960"/>
<dbReference type="GO" id="GO:0015833">
    <property type="term" value="P:peptide transport"/>
    <property type="evidence" value="ECO:0007669"/>
    <property type="project" value="InterPro"/>
</dbReference>
<dbReference type="AlphaFoldDB" id="A0A1A9F387"/>
<dbReference type="Gene3D" id="3.40.50.300">
    <property type="entry name" value="P-loop containing nucleotide triphosphate hydrolases"/>
    <property type="match status" value="2"/>
</dbReference>
<dbReference type="GO" id="GO:0055085">
    <property type="term" value="P:transmembrane transport"/>
    <property type="evidence" value="ECO:0007669"/>
    <property type="project" value="UniProtKB-ARBA"/>
</dbReference>
<dbReference type="FunFam" id="3.40.50.300:FF:000016">
    <property type="entry name" value="Oligopeptide ABC transporter ATP-binding component"/>
    <property type="match status" value="2"/>
</dbReference>
<dbReference type="InterPro" id="IPR027417">
    <property type="entry name" value="P-loop_NTPase"/>
</dbReference>
<dbReference type="PANTHER" id="PTHR43776">
    <property type="entry name" value="TRANSPORT ATP-BINDING PROTEIN"/>
    <property type="match status" value="1"/>
</dbReference>
<dbReference type="SUPFAM" id="SSF52540">
    <property type="entry name" value="P-loop containing nucleoside triphosphate hydrolases"/>
    <property type="match status" value="2"/>
</dbReference>
<keyword evidence="4 6" id="KW-0067">ATP-binding</keyword>
<dbReference type="InterPro" id="IPR017871">
    <property type="entry name" value="ABC_transporter-like_CS"/>
</dbReference>
<feature type="domain" description="ABC transporter" evidence="5">
    <location>
        <begin position="282"/>
        <end position="522"/>
    </location>
</feature>
<dbReference type="Pfam" id="PF08352">
    <property type="entry name" value="oligo_HPY"/>
    <property type="match status" value="2"/>
</dbReference>
<dbReference type="NCBIfam" id="NF007739">
    <property type="entry name" value="PRK10419.1"/>
    <property type="match status" value="2"/>
</dbReference>
<dbReference type="GO" id="GO:0005524">
    <property type="term" value="F:ATP binding"/>
    <property type="evidence" value="ECO:0007669"/>
    <property type="project" value="UniProtKB-KW"/>
</dbReference>
<keyword evidence="3" id="KW-0547">Nucleotide-binding</keyword>
<dbReference type="RefSeq" id="WP_067385871.1">
    <property type="nucleotide sequence ID" value="NZ_CP015839.1"/>
</dbReference>
<sequence>MPTESAHVLEVKDLAVEFHTVQGRVKAVRDVSFYLDRGETLAILGESGSGKSVSASAIMNLIDTPPGYITQGSIQYRGQDLLGMSAAKRREINGCKIAMIFQDPLAHLNPVYPVGWQIAELLRAHGVDKATANAKALELMQRVGLPNAEERFDAYPHQFSGGQRQRLMIAMALGLEPDILIADEPTTALDVTVQAQILELLQQLQAETGMGLLLITHDLGVVADIADRVVVMNGGEIVEAGSTRDVFKHPRHPYTQKLIAAAPGKGELHTGAPLDTNQTPLLQVDNVVKYYGGLKALKGASFNLMPGETLAIVGESGSGKSTLARTLLRLEEPNSGRALYKGRDLFAMSPAELFEIRREIQMVFQDPTQSLNPRMRVEQLISEAWAIHPDLLPRAQWSERVAQLLVQVGLLPEHAQRYPHQFSGGQRQRIAIARALAMSPELIICDEAVSALDVSIQAQVVELLDDLRRNLNLSYIFIAHDLPVVRDFADRVIVMQNGEIVEIGTVEQIFNNPQQAYTRDLLAASLEADPDIQAERRAERAATRATCAV</sequence>
<dbReference type="InterPro" id="IPR003439">
    <property type="entry name" value="ABC_transporter-like_ATP-bd"/>
</dbReference>
<dbReference type="OrthoDB" id="9784450at2"/>